<organism evidence="1 2">
    <name type="scientific">Talaromyces proteolyticus</name>
    <dbReference type="NCBI Taxonomy" id="1131652"/>
    <lineage>
        <taxon>Eukaryota</taxon>
        <taxon>Fungi</taxon>
        <taxon>Dikarya</taxon>
        <taxon>Ascomycota</taxon>
        <taxon>Pezizomycotina</taxon>
        <taxon>Eurotiomycetes</taxon>
        <taxon>Eurotiomycetidae</taxon>
        <taxon>Eurotiales</taxon>
        <taxon>Trichocomaceae</taxon>
        <taxon>Talaromyces</taxon>
        <taxon>Talaromyces sect. Bacilispori</taxon>
    </lineage>
</organism>
<dbReference type="EMBL" id="JAJTJA010000007">
    <property type="protein sequence ID" value="KAH8695962.1"/>
    <property type="molecule type" value="Genomic_DNA"/>
</dbReference>
<name>A0AAD4PZ19_9EURO</name>
<evidence type="ECO:0000313" key="1">
    <source>
        <dbReference type="EMBL" id="KAH8695962.1"/>
    </source>
</evidence>
<dbReference type="AlphaFoldDB" id="A0AAD4PZ19"/>
<evidence type="ECO:0000313" key="2">
    <source>
        <dbReference type="Proteomes" id="UP001201262"/>
    </source>
</evidence>
<keyword evidence="2" id="KW-1185">Reference proteome</keyword>
<proteinExistence type="predicted"/>
<dbReference type="RefSeq" id="XP_046070900.1">
    <property type="nucleotide sequence ID" value="XM_046211383.1"/>
</dbReference>
<evidence type="ECO:0008006" key="3">
    <source>
        <dbReference type="Google" id="ProtNLM"/>
    </source>
</evidence>
<gene>
    <name evidence="1" type="ORF">BGW36DRAFT_297859</name>
</gene>
<comment type="caution">
    <text evidence="1">The sequence shown here is derived from an EMBL/GenBank/DDBJ whole genome shotgun (WGS) entry which is preliminary data.</text>
</comment>
<sequence length="220" mass="25362">MTTTKSFLSLPIEIHLEVIDCLDYPARFALAYANKYFNQIVTRRVPPPTNEEKLAYLCATETWPVYRDYLACNQCLKFRPTNAFTNKQHQGKRSRGYSDNKRRFCIRCGVHKHIYQPGHVIPIDNDSKFVICWCCKFPGSGSYCLVFGSCANCGQVMPVMHYIWDQIYQPCLHSFNCFGCGQEGSVSRLHRPLQGRLDDILHQYRAISVSVWKPKVHSPS</sequence>
<dbReference type="Proteomes" id="UP001201262">
    <property type="component" value="Unassembled WGS sequence"/>
</dbReference>
<reference evidence="1" key="1">
    <citation type="submission" date="2021-12" db="EMBL/GenBank/DDBJ databases">
        <title>Convergent genome expansion in fungi linked to evolution of root-endophyte symbiosis.</title>
        <authorList>
            <consortium name="DOE Joint Genome Institute"/>
            <person name="Ke Y.-H."/>
            <person name="Bonito G."/>
            <person name="Liao H.-L."/>
            <person name="Looney B."/>
            <person name="Rojas-Flechas A."/>
            <person name="Nash J."/>
            <person name="Hameed K."/>
            <person name="Schadt C."/>
            <person name="Martin F."/>
            <person name="Crous P.W."/>
            <person name="Miettinen O."/>
            <person name="Magnuson J.K."/>
            <person name="Labbe J."/>
            <person name="Jacobson D."/>
            <person name="Doktycz M.J."/>
            <person name="Veneault-Fourrey C."/>
            <person name="Kuo A."/>
            <person name="Mondo S."/>
            <person name="Calhoun S."/>
            <person name="Riley R."/>
            <person name="Ohm R."/>
            <person name="LaButti K."/>
            <person name="Andreopoulos B."/>
            <person name="Pangilinan J."/>
            <person name="Nolan M."/>
            <person name="Tritt A."/>
            <person name="Clum A."/>
            <person name="Lipzen A."/>
            <person name="Daum C."/>
            <person name="Barry K."/>
            <person name="Grigoriev I.V."/>
            <person name="Vilgalys R."/>
        </authorList>
    </citation>
    <scope>NUCLEOTIDE SEQUENCE</scope>
    <source>
        <strain evidence="1">PMI_201</strain>
    </source>
</reference>
<dbReference type="GeneID" id="70241670"/>
<accession>A0AAD4PZ19</accession>
<protein>
    <recommendedName>
        <fullName evidence="3">F-box domain-containing protein</fullName>
    </recommendedName>
</protein>